<name>A0A0E9P587_ANGAN</name>
<evidence type="ECO:0000256" key="1">
    <source>
        <dbReference type="SAM" id="Phobius"/>
    </source>
</evidence>
<keyword evidence="1" id="KW-1133">Transmembrane helix</keyword>
<accession>A0A0E9P587</accession>
<sequence>METCASLWNPNPEQLQIVILLPVYYCFLVAMSPGKLI</sequence>
<reference evidence="2" key="2">
    <citation type="journal article" date="2015" name="Fish Shellfish Immunol.">
        <title>Early steps in the European eel (Anguilla anguilla)-Vibrio vulnificus interaction in the gills: Role of the RtxA13 toxin.</title>
        <authorList>
            <person name="Callol A."/>
            <person name="Pajuelo D."/>
            <person name="Ebbesson L."/>
            <person name="Teles M."/>
            <person name="MacKenzie S."/>
            <person name="Amaro C."/>
        </authorList>
    </citation>
    <scope>NUCLEOTIDE SEQUENCE</scope>
</reference>
<keyword evidence="1" id="KW-0472">Membrane</keyword>
<protein>
    <submittedName>
        <fullName evidence="2">Uncharacterized protein</fullName>
    </submittedName>
</protein>
<feature type="transmembrane region" description="Helical" evidence="1">
    <location>
        <begin position="15"/>
        <end position="34"/>
    </location>
</feature>
<organism evidence="2">
    <name type="scientific">Anguilla anguilla</name>
    <name type="common">European freshwater eel</name>
    <name type="synonym">Muraena anguilla</name>
    <dbReference type="NCBI Taxonomy" id="7936"/>
    <lineage>
        <taxon>Eukaryota</taxon>
        <taxon>Metazoa</taxon>
        <taxon>Chordata</taxon>
        <taxon>Craniata</taxon>
        <taxon>Vertebrata</taxon>
        <taxon>Euteleostomi</taxon>
        <taxon>Actinopterygii</taxon>
        <taxon>Neopterygii</taxon>
        <taxon>Teleostei</taxon>
        <taxon>Anguilliformes</taxon>
        <taxon>Anguillidae</taxon>
        <taxon>Anguilla</taxon>
    </lineage>
</organism>
<keyword evidence="1" id="KW-0812">Transmembrane</keyword>
<proteinExistence type="predicted"/>
<dbReference type="EMBL" id="GBXM01109063">
    <property type="protein sequence ID" value="JAG99513.1"/>
    <property type="molecule type" value="Transcribed_RNA"/>
</dbReference>
<reference evidence="2" key="1">
    <citation type="submission" date="2014-11" db="EMBL/GenBank/DDBJ databases">
        <authorList>
            <person name="Amaro Gonzalez C."/>
        </authorList>
    </citation>
    <scope>NUCLEOTIDE SEQUENCE</scope>
</reference>
<dbReference type="AlphaFoldDB" id="A0A0E9P587"/>
<evidence type="ECO:0000313" key="2">
    <source>
        <dbReference type="EMBL" id="JAG99513.1"/>
    </source>
</evidence>